<sequence length="37" mass="4474">LLVKKIFNSSIEIFYARRFITTKFFLCDNKLIISLMF</sequence>
<evidence type="ECO:0000313" key="1">
    <source>
        <dbReference type="Proteomes" id="UP000046392"/>
    </source>
</evidence>
<dbReference type="WBParaSite" id="SPAL_0001392450.1">
    <property type="protein sequence ID" value="SPAL_0001392450.1"/>
    <property type="gene ID" value="SPAL_0001392450"/>
</dbReference>
<dbReference type="Proteomes" id="UP000046392">
    <property type="component" value="Unplaced"/>
</dbReference>
<keyword evidence="1" id="KW-1185">Reference proteome</keyword>
<protein>
    <submittedName>
        <fullName evidence="2">Transposase</fullName>
    </submittedName>
</protein>
<accession>A0A0N5C7L2</accession>
<evidence type="ECO:0000313" key="2">
    <source>
        <dbReference type="WBParaSite" id="SPAL_0001392450.1"/>
    </source>
</evidence>
<reference evidence="2" key="1">
    <citation type="submission" date="2017-02" db="UniProtKB">
        <authorList>
            <consortium name="WormBaseParasite"/>
        </authorList>
    </citation>
    <scope>IDENTIFICATION</scope>
</reference>
<dbReference type="AlphaFoldDB" id="A0A0N5C7L2"/>
<organism evidence="1 2">
    <name type="scientific">Strongyloides papillosus</name>
    <name type="common">Intestinal threadworm</name>
    <dbReference type="NCBI Taxonomy" id="174720"/>
    <lineage>
        <taxon>Eukaryota</taxon>
        <taxon>Metazoa</taxon>
        <taxon>Ecdysozoa</taxon>
        <taxon>Nematoda</taxon>
        <taxon>Chromadorea</taxon>
        <taxon>Rhabditida</taxon>
        <taxon>Tylenchina</taxon>
        <taxon>Panagrolaimomorpha</taxon>
        <taxon>Strongyloidoidea</taxon>
        <taxon>Strongyloididae</taxon>
        <taxon>Strongyloides</taxon>
    </lineage>
</organism>
<proteinExistence type="predicted"/>
<name>A0A0N5C7L2_STREA</name>